<organism evidence="3 4">
    <name type="scientific">Cupriavidus malaysiensis</name>
    <dbReference type="NCBI Taxonomy" id="367825"/>
    <lineage>
        <taxon>Bacteria</taxon>
        <taxon>Pseudomonadati</taxon>
        <taxon>Pseudomonadota</taxon>
        <taxon>Betaproteobacteria</taxon>
        <taxon>Burkholderiales</taxon>
        <taxon>Burkholderiaceae</taxon>
        <taxon>Cupriavidus</taxon>
    </lineage>
</organism>
<feature type="domain" description="RES" evidence="2">
    <location>
        <begin position="18"/>
        <end position="143"/>
    </location>
</feature>
<dbReference type="Proteomes" id="UP000177515">
    <property type="component" value="Chromosome 2"/>
</dbReference>
<dbReference type="SMART" id="SM00953">
    <property type="entry name" value="RES"/>
    <property type="match status" value="1"/>
</dbReference>
<dbReference type="Pfam" id="PF08808">
    <property type="entry name" value="RES"/>
    <property type="match status" value="1"/>
</dbReference>
<evidence type="ECO:0000313" key="3">
    <source>
        <dbReference type="EMBL" id="AOZ08605.1"/>
    </source>
</evidence>
<name>A0ABN4TUU6_9BURK</name>
<gene>
    <name evidence="3" type="ORF">BKK80_21930</name>
</gene>
<evidence type="ECO:0000259" key="2">
    <source>
        <dbReference type="SMART" id="SM00953"/>
    </source>
</evidence>
<feature type="region of interest" description="Disordered" evidence="1">
    <location>
        <begin position="1"/>
        <end position="21"/>
    </location>
</feature>
<reference evidence="3 4" key="1">
    <citation type="submission" date="2016-10" db="EMBL/GenBank/DDBJ databases">
        <title>Complete genome sequences of three Cupriavidus strains isolated from various Malaysian environments.</title>
        <authorList>
            <person name="Abdullah A.A.-A."/>
            <person name="Shafie N.A.H."/>
            <person name="Lau N.S."/>
        </authorList>
    </citation>
    <scope>NUCLEOTIDE SEQUENCE [LARGE SCALE GENOMIC DNA]</scope>
    <source>
        <strain evidence="3 4">USMAA1020</strain>
    </source>
</reference>
<proteinExistence type="predicted"/>
<protein>
    <recommendedName>
        <fullName evidence="2">RES domain-containing protein</fullName>
    </recommendedName>
</protein>
<dbReference type="InterPro" id="IPR014914">
    <property type="entry name" value="RES_dom"/>
</dbReference>
<evidence type="ECO:0000256" key="1">
    <source>
        <dbReference type="SAM" id="MobiDB-lite"/>
    </source>
</evidence>
<dbReference type="RefSeq" id="WP_071071235.1">
    <property type="nucleotide sequence ID" value="NZ_CP017755.1"/>
</dbReference>
<sequence>MRTAWRIATDTPTYTADDPSGTGARITGGRWNRKGTPMVYAASSIALACLETLVHIGAGGLPLNRYLVRIDIPDDVWEAAGRLTAATAPIGWDAVPAGKVSLDAGEDWVAAGRSALLLVPSIVVPEEWNVLVNPAHAEAGRLGWGKVRRWVYDARFGGM</sequence>
<evidence type="ECO:0000313" key="4">
    <source>
        <dbReference type="Proteomes" id="UP000177515"/>
    </source>
</evidence>
<accession>A0ABN4TUU6</accession>
<feature type="compositionally biased region" description="Low complexity" evidence="1">
    <location>
        <begin position="8"/>
        <end position="19"/>
    </location>
</feature>
<keyword evidence="4" id="KW-1185">Reference proteome</keyword>
<dbReference type="EMBL" id="CP017755">
    <property type="protein sequence ID" value="AOZ08605.1"/>
    <property type="molecule type" value="Genomic_DNA"/>
</dbReference>